<evidence type="ECO:0000313" key="1">
    <source>
        <dbReference type="EMBL" id="CAF1446949.1"/>
    </source>
</evidence>
<dbReference type="Proteomes" id="UP000663852">
    <property type="component" value="Unassembled WGS sequence"/>
</dbReference>
<reference evidence="1" key="1">
    <citation type="submission" date="2021-02" db="EMBL/GenBank/DDBJ databases">
        <authorList>
            <person name="Nowell W R."/>
        </authorList>
    </citation>
    <scope>NUCLEOTIDE SEQUENCE</scope>
</reference>
<dbReference type="EMBL" id="CAJNOJ010000434">
    <property type="protein sequence ID" value="CAF1446949.1"/>
    <property type="molecule type" value="Genomic_DNA"/>
</dbReference>
<gene>
    <name evidence="1" type="ORF">EDS130_LOCUS39270</name>
</gene>
<evidence type="ECO:0000313" key="2">
    <source>
        <dbReference type="Proteomes" id="UP000663852"/>
    </source>
</evidence>
<organism evidence="1 2">
    <name type="scientific">Adineta ricciae</name>
    <name type="common">Rotifer</name>
    <dbReference type="NCBI Taxonomy" id="249248"/>
    <lineage>
        <taxon>Eukaryota</taxon>
        <taxon>Metazoa</taxon>
        <taxon>Spiralia</taxon>
        <taxon>Gnathifera</taxon>
        <taxon>Rotifera</taxon>
        <taxon>Eurotatoria</taxon>
        <taxon>Bdelloidea</taxon>
        <taxon>Adinetida</taxon>
        <taxon>Adinetidae</taxon>
        <taxon>Adineta</taxon>
    </lineage>
</organism>
<sequence length="113" mass="12321">MEFLNQRTKIRYSTILICTINDFVSNSISKGHCSPSSDGRSGPTNLSTVDGSIDVALKPKSTANIVINKNLDDLRLESTQVKQSDTEMVGSGDFMEAVFQMNGSGGRIYLVWA</sequence>
<comment type="caution">
    <text evidence="1">The sequence shown here is derived from an EMBL/GenBank/DDBJ whole genome shotgun (WGS) entry which is preliminary data.</text>
</comment>
<protein>
    <submittedName>
        <fullName evidence="1">Uncharacterized protein</fullName>
    </submittedName>
</protein>
<dbReference type="AlphaFoldDB" id="A0A815PB95"/>
<name>A0A815PB95_ADIRI</name>
<accession>A0A815PB95</accession>
<proteinExistence type="predicted"/>